<reference evidence="2 3" key="1">
    <citation type="submission" date="2020-02" db="EMBL/GenBank/DDBJ databases">
        <authorList>
            <person name="Babadi Z.K."/>
            <person name="Risdian C."/>
            <person name="Ebrahimipour G.H."/>
            <person name="Wink J."/>
        </authorList>
    </citation>
    <scope>NUCLEOTIDE SEQUENCE [LARGE SCALE GENOMIC DNA]</scope>
    <source>
        <strain evidence="2 3">ZKHCc1 1396</strain>
    </source>
</reference>
<protein>
    <recommendedName>
        <fullName evidence="1">Immunity MXAN-0049 protein domain-containing protein</fullName>
    </recommendedName>
</protein>
<comment type="caution">
    <text evidence="2">The sequence shown here is derived from an EMBL/GenBank/DDBJ whole genome shotgun (WGS) entry which is preliminary data.</text>
</comment>
<dbReference type="RefSeq" id="WP_193346664.1">
    <property type="nucleotide sequence ID" value="NZ_CBCSIP010000187.1"/>
</dbReference>
<evidence type="ECO:0000259" key="1">
    <source>
        <dbReference type="Pfam" id="PF07791"/>
    </source>
</evidence>
<feature type="domain" description="Immunity MXAN-0049 protein" evidence="1">
    <location>
        <begin position="44"/>
        <end position="189"/>
    </location>
</feature>
<evidence type="ECO:0000313" key="3">
    <source>
        <dbReference type="Proteomes" id="UP001516472"/>
    </source>
</evidence>
<organism evidence="2 3">
    <name type="scientific">Corallococcus soli</name>
    <dbReference type="NCBI Taxonomy" id="2710757"/>
    <lineage>
        <taxon>Bacteria</taxon>
        <taxon>Pseudomonadati</taxon>
        <taxon>Myxococcota</taxon>
        <taxon>Myxococcia</taxon>
        <taxon>Myxococcales</taxon>
        <taxon>Cystobacterineae</taxon>
        <taxon>Myxococcaceae</taxon>
        <taxon>Corallococcus</taxon>
    </lineage>
</organism>
<evidence type="ECO:0000313" key="2">
    <source>
        <dbReference type="EMBL" id="MBE4747259.1"/>
    </source>
</evidence>
<keyword evidence="3" id="KW-1185">Reference proteome</keyword>
<proteinExistence type="predicted"/>
<gene>
    <name evidence="2" type="ORF">G4177_03595</name>
</gene>
<sequence>MSQRYFDLSDDVYLEGRWELGHPRDAQGLKLHNPWQFRMGRPAFWPERVRIPVKIPGTVLDYSHAPFSIPVVHVRVASIFKQLAPDDVQFFPVDIEGQPDDFLIMNAVHRVNCIDDEASEEVRYWMPKNGLPEKVGTYFSVWGMHLDALRIGSPKVFRPLHWEVSLIVSEDIKLALERLGATGVRFKDVSPLR</sequence>
<name>A0ABR9PH82_9BACT</name>
<dbReference type="Pfam" id="PF07791">
    <property type="entry name" value="Imm11"/>
    <property type="match status" value="1"/>
</dbReference>
<dbReference type="InterPro" id="IPR012433">
    <property type="entry name" value="Imm11"/>
</dbReference>
<dbReference type="EMBL" id="JAAIYO010000001">
    <property type="protein sequence ID" value="MBE4747259.1"/>
    <property type="molecule type" value="Genomic_DNA"/>
</dbReference>
<accession>A0ABR9PH82</accession>
<dbReference type="Proteomes" id="UP001516472">
    <property type="component" value="Unassembled WGS sequence"/>
</dbReference>